<dbReference type="PANTHER" id="PTHR39962:SF1">
    <property type="entry name" value="LPXI FAMILY PROTEIN"/>
    <property type="match status" value="1"/>
</dbReference>
<dbReference type="InterPro" id="IPR043167">
    <property type="entry name" value="LpxI_C_sf"/>
</dbReference>
<gene>
    <name evidence="3" type="ORF">TRP8649_02219</name>
</gene>
<evidence type="ECO:0000259" key="1">
    <source>
        <dbReference type="Pfam" id="PF06230"/>
    </source>
</evidence>
<dbReference type="Proteomes" id="UP000225972">
    <property type="component" value="Unassembled WGS sequence"/>
</dbReference>
<dbReference type="Pfam" id="PF17930">
    <property type="entry name" value="LpxI_N"/>
    <property type="match status" value="1"/>
</dbReference>
<dbReference type="InterPro" id="IPR010415">
    <property type="entry name" value="LpxI_C"/>
</dbReference>
<dbReference type="InterPro" id="IPR041255">
    <property type="entry name" value="LpxI_N"/>
</dbReference>
<accession>A0A238JE45</accession>
<evidence type="ECO:0000259" key="2">
    <source>
        <dbReference type="Pfam" id="PF17930"/>
    </source>
</evidence>
<evidence type="ECO:0000313" key="4">
    <source>
        <dbReference type="Proteomes" id="UP000225972"/>
    </source>
</evidence>
<dbReference type="PANTHER" id="PTHR39962">
    <property type="entry name" value="BLL4848 PROTEIN"/>
    <property type="match status" value="1"/>
</dbReference>
<evidence type="ECO:0000313" key="3">
    <source>
        <dbReference type="EMBL" id="SMX28106.1"/>
    </source>
</evidence>
<feature type="domain" description="LpxI C-terminal" evidence="1">
    <location>
        <begin position="120"/>
        <end position="246"/>
    </location>
</feature>
<proteinExistence type="predicted"/>
<dbReference type="Pfam" id="PF06230">
    <property type="entry name" value="LpxI_C"/>
    <property type="match status" value="1"/>
</dbReference>
<dbReference type="EMBL" id="FXXP01000002">
    <property type="protein sequence ID" value="SMX28106.1"/>
    <property type="molecule type" value="Genomic_DNA"/>
</dbReference>
<sequence>MPTVVAQALPDRPVICALEHVAPTSLKPDHVFRLERLGGLLKWLKSQGVSEICMCGAVRRPVFDWKYLDFATILLLPRILRALRRGDDGALRIAIDIFESAGFKVLAAHEAVPDLLPDYGVPTLSQPSPEADRLARLGDEVSADQGRQDLGQACVVARSGIAARETDAGTDAMLSSLGQGARGGVLYKAPKPGQDRRADLPTIGPDTARNAAEAGLAGIVIEAEGVMVLNFEETLKRLDAEGLFLWIRERPE</sequence>
<protein>
    <recommendedName>
        <fullName evidence="5">Phosphatidate cytidylyltransferase</fullName>
    </recommendedName>
</protein>
<dbReference type="Gene3D" id="3.40.140.80">
    <property type="match status" value="1"/>
</dbReference>
<evidence type="ECO:0008006" key="5">
    <source>
        <dbReference type="Google" id="ProtNLM"/>
    </source>
</evidence>
<reference evidence="4" key="1">
    <citation type="submission" date="2017-05" db="EMBL/GenBank/DDBJ databases">
        <authorList>
            <person name="Rodrigo-Torres L."/>
            <person name="Arahal R. D."/>
            <person name="Lucena T."/>
        </authorList>
    </citation>
    <scope>NUCLEOTIDE SEQUENCE [LARGE SCALE GENOMIC DNA]</scope>
    <source>
        <strain evidence="4">CECT 8649</strain>
    </source>
</reference>
<organism evidence="3 4">
    <name type="scientific">Pelagimonas phthalicica</name>
    <dbReference type="NCBI Taxonomy" id="1037362"/>
    <lineage>
        <taxon>Bacteria</taxon>
        <taxon>Pseudomonadati</taxon>
        <taxon>Pseudomonadota</taxon>
        <taxon>Alphaproteobacteria</taxon>
        <taxon>Rhodobacterales</taxon>
        <taxon>Roseobacteraceae</taxon>
        <taxon>Pelagimonas</taxon>
    </lineage>
</organism>
<dbReference type="InterPro" id="IPR053174">
    <property type="entry name" value="LpxI"/>
</dbReference>
<dbReference type="Gene3D" id="3.40.50.20">
    <property type="match status" value="1"/>
</dbReference>
<feature type="domain" description="LpxI N-terminal" evidence="2">
    <location>
        <begin position="2"/>
        <end position="115"/>
    </location>
</feature>
<name>A0A238JE45_9RHOB</name>
<dbReference type="AlphaFoldDB" id="A0A238JE45"/>
<keyword evidence="4" id="KW-1185">Reference proteome</keyword>